<comment type="similarity">
    <text evidence="4">In the N-terminal section; belongs to the DHBP synthase family.</text>
</comment>
<comment type="pathway">
    <text evidence="3">Cofactor biosynthesis; riboflavin biosynthesis; 2-hydroxy-3-oxobutyl phosphate from D-ribulose 5-phosphate: step 1/1.</text>
</comment>
<dbReference type="GO" id="GO:0008686">
    <property type="term" value="F:3,4-dihydroxy-2-butanone-4-phosphate synthase activity"/>
    <property type="evidence" value="ECO:0007669"/>
    <property type="project" value="UniProtKB-EC"/>
</dbReference>
<dbReference type="OrthoDB" id="3627010at2"/>
<dbReference type="PANTHER" id="PTHR21327:SF18">
    <property type="entry name" value="3,4-DIHYDROXY-2-BUTANONE 4-PHOSPHATE SYNTHASE"/>
    <property type="match status" value="1"/>
</dbReference>
<evidence type="ECO:0000313" key="10">
    <source>
        <dbReference type="Proteomes" id="UP000030848"/>
    </source>
</evidence>
<evidence type="ECO:0000256" key="2">
    <source>
        <dbReference type="ARBA" id="ARBA00002284"/>
    </source>
</evidence>
<dbReference type="SUPFAM" id="SSF55821">
    <property type="entry name" value="YrdC/RibB"/>
    <property type="match status" value="1"/>
</dbReference>
<dbReference type="InterPro" id="IPR017945">
    <property type="entry name" value="DHBP_synth_RibB-like_a/b_dom"/>
</dbReference>
<dbReference type="NCBIfam" id="TIGR00506">
    <property type="entry name" value="ribB"/>
    <property type="match status" value="1"/>
</dbReference>
<keyword evidence="9" id="KW-0456">Lyase</keyword>
<dbReference type="EC" id="4.1.99.12" evidence="5"/>
<dbReference type="UniPathway" id="UPA00275">
    <property type="reaction ID" value="UER00399"/>
</dbReference>
<dbReference type="GO" id="GO:0005829">
    <property type="term" value="C:cytosol"/>
    <property type="evidence" value="ECO:0007669"/>
    <property type="project" value="TreeGrafter"/>
</dbReference>
<dbReference type="InterPro" id="IPR036144">
    <property type="entry name" value="RibA-like_sf"/>
</dbReference>
<evidence type="ECO:0000259" key="8">
    <source>
        <dbReference type="Pfam" id="PF00925"/>
    </source>
</evidence>
<dbReference type="PIRSF" id="PIRSF001259">
    <property type="entry name" value="RibA"/>
    <property type="match status" value="1"/>
</dbReference>
<evidence type="ECO:0000256" key="3">
    <source>
        <dbReference type="ARBA" id="ARBA00004904"/>
    </source>
</evidence>
<organism evidence="9 10">
    <name type="scientific">Saccharomonospora viridis</name>
    <dbReference type="NCBI Taxonomy" id="1852"/>
    <lineage>
        <taxon>Bacteria</taxon>
        <taxon>Bacillati</taxon>
        <taxon>Actinomycetota</taxon>
        <taxon>Actinomycetes</taxon>
        <taxon>Pseudonocardiales</taxon>
        <taxon>Pseudonocardiaceae</taxon>
        <taxon>Saccharomonospora</taxon>
    </lineage>
</organism>
<gene>
    <name evidence="9" type="ORF">MINT15_32980</name>
</gene>
<keyword evidence="7" id="KW-0479">Metal-binding</keyword>
<dbReference type="RefSeq" id="WP_074988029.1">
    <property type="nucleotide sequence ID" value="NZ_FOWS01000001.1"/>
</dbReference>
<evidence type="ECO:0000256" key="6">
    <source>
        <dbReference type="ARBA" id="ARBA00022619"/>
    </source>
</evidence>
<name>A0A837DBB5_9PSEU</name>
<evidence type="ECO:0000256" key="1">
    <source>
        <dbReference type="ARBA" id="ARBA00000141"/>
    </source>
</evidence>
<keyword evidence="6" id="KW-0686">Riboflavin biosynthesis</keyword>
<comment type="caution">
    <text evidence="9">The sequence shown here is derived from an EMBL/GenBank/DDBJ whole genome shotgun (WGS) entry which is preliminary data.</text>
</comment>
<comment type="catalytic activity">
    <reaction evidence="1">
        <text>D-ribulose 5-phosphate = (2S)-2-hydroxy-3-oxobutyl phosphate + formate + H(+)</text>
        <dbReference type="Rhea" id="RHEA:18457"/>
        <dbReference type="ChEBI" id="CHEBI:15378"/>
        <dbReference type="ChEBI" id="CHEBI:15740"/>
        <dbReference type="ChEBI" id="CHEBI:58121"/>
        <dbReference type="ChEBI" id="CHEBI:58830"/>
        <dbReference type="EC" id="4.1.99.12"/>
    </reaction>
</comment>
<protein>
    <recommendedName>
        <fullName evidence="5">3,4-dihydroxy-2-butanone-4-phosphate synthase</fullName>
        <ecNumber evidence="5">4.1.99.12</ecNumber>
    </recommendedName>
</protein>
<evidence type="ECO:0000256" key="7">
    <source>
        <dbReference type="ARBA" id="ARBA00022723"/>
    </source>
</evidence>
<evidence type="ECO:0000313" key="9">
    <source>
        <dbReference type="EMBL" id="KHF43096.1"/>
    </source>
</evidence>
<dbReference type="InterPro" id="IPR000422">
    <property type="entry name" value="DHBP_synthase_RibB"/>
</dbReference>
<dbReference type="Proteomes" id="UP000030848">
    <property type="component" value="Unassembled WGS sequence"/>
</dbReference>
<proteinExistence type="inferred from homology"/>
<dbReference type="Gene3D" id="3.40.50.10990">
    <property type="entry name" value="GTP cyclohydrolase II"/>
    <property type="match status" value="1"/>
</dbReference>
<dbReference type="InterPro" id="IPR032677">
    <property type="entry name" value="GTP_cyclohydro_II"/>
</dbReference>
<dbReference type="AlphaFoldDB" id="A0A837DBB5"/>
<dbReference type="Pfam" id="PF00925">
    <property type="entry name" value="GTP_cyclohydro2"/>
    <property type="match status" value="1"/>
</dbReference>
<evidence type="ECO:0000256" key="5">
    <source>
        <dbReference type="ARBA" id="ARBA00012153"/>
    </source>
</evidence>
<evidence type="ECO:0000256" key="4">
    <source>
        <dbReference type="ARBA" id="ARBA00005520"/>
    </source>
</evidence>
<dbReference type="SUPFAM" id="SSF142695">
    <property type="entry name" value="RibA-like"/>
    <property type="match status" value="1"/>
</dbReference>
<comment type="function">
    <text evidence="2">Catalyzes the conversion of D-ribulose 5-phosphate to formate and 3,4-dihydroxy-2-butanone 4-phosphate.</text>
</comment>
<dbReference type="Gene3D" id="3.90.870.10">
    <property type="entry name" value="DHBP synthase"/>
    <property type="match status" value="1"/>
</dbReference>
<accession>A0A837DBB5</accession>
<reference evidence="9 10" key="1">
    <citation type="submission" date="2014-10" db="EMBL/GenBank/DDBJ databases">
        <title>Genome sequence of Micropolyspora internatus JCM3315.</title>
        <authorList>
            <person name="Shin S.-K."/>
            <person name="Yi H."/>
        </authorList>
    </citation>
    <scope>NUCLEOTIDE SEQUENCE [LARGE SCALE GENOMIC DNA]</scope>
    <source>
        <strain evidence="9 10">JCM 3315</strain>
    </source>
</reference>
<dbReference type="GO" id="GO:0009231">
    <property type="term" value="P:riboflavin biosynthetic process"/>
    <property type="evidence" value="ECO:0007669"/>
    <property type="project" value="UniProtKB-UniPathway"/>
</dbReference>
<dbReference type="PANTHER" id="PTHR21327">
    <property type="entry name" value="GTP CYCLOHYDROLASE II-RELATED"/>
    <property type="match status" value="1"/>
</dbReference>
<dbReference type="EMBL" id="JRZE01000006">
    <property type="protein sequence ID" value="KHF43096.1"/>
    <property type="molecule type" value="Genomic_DNA"/>
</dbReference>
<feature type="domain" description="GTP cyclohydrolase II" evidence="8">
    <location>
        <begin position="236"/>
        <end position="376"/>
    </location>
</feature>
<dbReference type="Pfam" id="PF00926">
    <property type="entry name" value="DHBP_synthase"/>
    <property type="match status" value="1"/>
</dbReference>
<dbReference type="GO" id="GO:0046872">
    <property type="term" value="F:metal ion binding"/>
    <property type="evidence" value="ECO:0007669"/>
    <property type="project" value="UniProtKB-KW"/>
</dbReference>
<sequence>MSLSRTRSPEAPVRHDTDIRPVDVRPWNPVFEALEALRSGKPVLVVDDQDREDEGDVVLAAALAEPRSVAWTVRHTSGFLCAPMPAARADELDLPPMVTDNADPHRTDYAVSVDAARGVGTGISATDRAHTARVLADPATRPADLIRPGHVLPLRARPGGVVDRPGHTEAGVDLCRLAGLPPVALIAELVNDDGTMARRPDVDELGRRAGLPVLDIAALVTHRLYHGDGEHARVTRMAHTRLPTRHGELRAIGYRDDVTGAEHLALLGEPTPGTYPLVAVHHECPLGDAFAALSCDCGPRRDDALARIGAEGGALIYLRRSGHGHLGDRAARHTSSVAEDAAAAAILTDLGFTTVRLLAGPTTALGLAPGGITVVGPGRYGHAASNAVERGLGDTAVATELGVVR</sequence>